<keyword evidence="4 7" id="KW-0812">Transmembrane</keyword>
<accession>W4M9P0</accession>
<dbReference type="PANTHER" id="PTHR43163:SF6">
    <property type="entry name" value="DIPEPTIDE TRANSPORT SYSTEM PERMEASE PROTEIN DPPB-RELATED"/>
    <property type="match status" value="1"/>
</dbReference>
<keyword evidence="6 7" id="KW-0472">Membrane</keyword>
<dbReference type="HOGENOM" id="CLU_036879_0_0_7"/>
<dbReference type="PANTHER" id="PTHR43163">
    <property type="entry name" value="DIPEPTIDE TRANSPORT SYSTEM PERMEASE PROTEIN DPPB-RELATED"/>
    <property type="match status" value="1"/>
</dbReference>
<dbReference type="EMBL" id="AZHX01000730">
    <property type="protein sequence ID" value="ETX06322.1"/>
    <property type="molecule type" value="Genomic_DNA"/>
</dbReference>
<evidence type="ECO:0000313" key="10">
    <source>
        <dbReference type="Proteomes" id="UP000019140"/>
    </source>
</evidence>
<keyword evidence="10" id="KW-1185">Reference proteome</keyword>
<comment type="caution">
    <text evidence="9">The sequence shown here is derived from an EMBL/GenBank/DDBJ whole genome shotgun (WGS) entry which is preliminary data.</text>
</comment>
<gene>
    <name evidence="9" type="ORF">ETSY2_17865</name>
</gene>
<protein>
    <recommendedName>
        <fullName evidence="8">ABC transmembrane type-1 domain-containing protein</fullName>
    </recommendedName>
</protein>
<evidence type="ECO:0000256" key="6">
    <source>
        <dbReference type="ARBA" id="ARBA00023136"/>
    </source>
</evidence>
<keyword evidence="5 7" id="KW-1133">Transmembrane helix</keyword>
<keyword evidence="2 7" id="KW-0813">Transport</keyword>
<dbReference type="InterPro" id="IPR000515">
    <property type="entry name" value="MetI-like"/>
</dbReference>
<dbReference type="CDD" id="cd06261">
    <property type="entry name" value="TM_PBP2"/>
    <property type="match status" value="1"/>
</dbReference>
<evidence type="ECO:0000256" key="7">
    <source>
        <dbReference type="RuleBase" id="RU363032"/>
    </source>
</evidence>
<keyword evidence="3" id="KW-1003">Cell membrane</keyword>
<feature type="transmembrane region" description="Helical" evidence="7">
    <location>
        <begin position="235"/>
        <end position="262"/>
    </location>
</feature>
<dbReference type="GO" id="GO:0055085">
    <property type="term" value="P:transmembrane transport"/>
    <property type="evidence" value="ECO:0007669"/>
    <property type="project" value="InterPro"/>
</dbReference>
<evidence type="ECO:0000256" key="3">
    <source>
        <dbReference type="ARBA" id="ARBA00022475"/>
    </source>
</evidence>
<dbReference type="PROSITE" id="PS50928">
    <property type="entry name" value="ABC_TM1"/>
    <property type="match status" value="1"/>
</dbReference>
<evidence type="ECO:0000313" key="9">
    <source>
        <dbReference type="EMBL" id="ETX06322.1"/>
    </source>
</evidence>
<feature type="transmembrane region" description="Helical" evidence="7">
    <location>
        <begin position="172"/>
        <end position="190"/>
    </location>
</feature>
<evidence type="ECO:0000259" key="8">
    <source>
        <dbReference type="PROSITE" id="PS50928"/>
    </source>
</evidence>
<organism evidence="9 10">
    <name type="scientific">Candidatus Entotheonella gemina</name>
    <dbReference type="NCBI Taxonomy" id="1429439"/>
    <lineage>
        <taxon>Bacteria</taxon>
        <taxon>Pseudomonadati</taxon>
        <taxon>Nitrospinota/Tectimicrobiota group</taxon>
        <taxon>Candidatus Tectimicrobiota</taxon>
        <taxon>Candidatus Entotheonellia</taxon>
        <taxon>Candidatus Entotheonellales</taxon>
        <taxon>Candidatus Entotheonellaceae</taxon>
        <taxon>Candidatus Entotheonella</taxon>
    </lineage>
</organism>
<feature type="transmembrane region" description="Helical" evidence="7">
    <location>
        <begin position="102"/>
        <end position="123"/>
    </location>
</feature>
<feature type="domain" description="ABC transmembrane type-1" evidence="8">
    <location>
        <begin position="96"/>
        <end position="300"/>
    </location>
</feature>
<dbReference type="Gene3D" id="1.10.3720.10">
    <property type="entry name" value="MetI-like"/>
    <property type="match status" value="1"/>
</dbReference>
<dbReference type="Pfam" id="PF19300">
    <property type="entry name" value="BPD_transp_1_N"/>
    <property type="match status" value="1"/>
</dbReference>
<dbReference type="GO" id="GO:0005886">
    <property type="term" value="C:plasma membrane"/>
    <property type="evidence" value="ECO:0007669"/>
    <property type="project" value="UniProtKB-SubCell"/>
</dbReference>
<feature type="transmembrane region" description="Helical" evidence="7">
    <location>
        <begin position="282"/>
        <end position="303"/>
    </location>
</feature>
<dbReference type="InterPro" id="IPR045621">
    <property type="entry name" value="BPD_transp_1_N"/>
</dbReference>
<dbReference type="Proteomes" id="UP000019140">
    <property type="component" value="Unassembled WGS sequence"/>
</dbReference>
<proteinExistence type="inferred from homology"/>
<feature type="transmembrane region" description="Helical" evidence="7">
    <location>
        <begin position="135"/>
        <end position="160"/>
    </location>
</feature>
<evidence type="ECO:0000256" key="2">
    <source>
        <dbReference type="ARBA" id="ARBA00022448"/>
    </source>
</evidence>
<evidence type="ECO:0000256" key="5">
    <source>
        <dbReference type="ARBA" id="ARBA00022989"/>
    </source>
</evidence>
<dbReference type="InterPro" id="IPR035906">
    <property type="entry name" value="MetI-like_sf"/>
</dbReference>
<evidence type="ECO:0000256" key="1">
    <source>
        <dbReference type="ARBA" id="ARBA00004651"/>
    </source>
</evidence>
<name>W4M9P0_9BACT</name>
<comment type="similarity">
    <text evidence="7">Belongs to the binding-protein-dependent transport system permease family.</text>
</comment>
<comment type="subcellular location">
    <subcellularLocation>
        <location evidence="1 7">Cell membrane</location>
        <topology evidence="1 7">Multi-pass membrane protein</topology>
    </subcellularLocation>
</comment>
<reference evidence="9 10" key="1">
    <citation type="journal article" date="2014" name="Nature">
        <title>An environmental bacterial taxon with a large and distinct metabolic repertoire.</title>
        <authorList>
            <person name="Wilson M.C."/>
            <person name="Mori T."/>
            <person name="Ruckert C."/>
            <person name="Uria A.R."/>
            <person name="Helf M.J."/>
            <person name="Takada K."/>
            <person name="Gernert C."/>
            <person name="Steffens U.A."/>
            <person name="Heycke N."/>
            <person name="Schmitt S."/>
            <person name="Rinke C."/>
            <person name="Helfrich E.J."/>
            <person name="Brachmann A.O."/>
            <person name="Gurgui C."/>
            <person name="Wakimoto T."/>
            <person name="Kracht M."/>
            <person name="Crusemann M."/>
            <person name="Hentschel U."/>
            <person name="Abe I."/>
            <person name="Matsunaga S."/>
            <person name="Kalinowski J."/>
            <person name="Takeyama H."/>
            <person name="Piel J."/>
        </authorList>
    </citation>
    <scope>NUCLEOTIDE SEQUENCE [LARGE SCALE GENOMIC DNA]</scope>
    <source>
        <strain evidence="10">TSY2</strain>
    </source>
</reference>
<evidence type="ECO:0000256" key="4">
    <source>
        <dbReference type="ARBA" id="ARBA00022692"/>
    </source>
</evidence>
<sequence length="310" mass="34707">MGRYILKRLFEGVITLWLITLAVFFILRLGGGNPVEYMLPPEATQADIDKLTQAYGFDKPLIRQYWIFNAKLMRGNLGDALAWDKRPTLDVVWERVPATFQLASAAMIFAVVVGVVIGAISASKPDSWFDRVGRTVAVVGQSMPVFWVGLLLILLFSVYLEWLPSAGGIDRLGWQGIIMPALSLGFFLVASHMRIVRSTMLEVLESDYIKMVRAKGLPTRLVIWKHAFKNASIPVFTLFFVNFAALISGAVVTETIFAWPGIGRLLVDSLILRDYPTTQTVIFFAAGFIVFINILVDVMYAWLDPRIRVA</sequence>
<feature type="transmembrane region" description="Helical" evidence="7">
    <location>
        <begin position="12"/>
        <end position="31"/>
    </location>
</feature>
<dbReference type="Pfam" id="PF00528">
    <property type="entry name" value="BPD_transp_1"/>
    <property type="match status" value="1"/>
</dbReference>
<dbReference type="AlphaFoldDB" id="W4M9P0"/>
<dbReference type="SUPFAM" id="SSF161098">
    <property type="entry name" value="MetI-like"/>
    <property type="match status" value="1"/>
</dbReference>